<evidence type="ECO:0000313" key="1">
    <source>
        <dbReference type="EMBL" id="JAE16276.1"/>
    </source>
</evidence>
<proteinExistence type="predicted"/>
<name>A0A0A9G162_ARUDO</name>
<accession>A0A0A9G162</accession>
<protein>
    <submittedName>
        <fullName evidence="1">Uncharacterized protein</fullName>
    </submittedName>
</protein>
<sequence length="50" mass="5511">MHSCSLDSKIRMTLGKSHTLSALSFDSVRFGCPKKRTDQISNPSLAELLC</sequence>
<reference evidence="1" key="2">
    <citation type="journal article" date="2015" name="Data Brief">
        <title>Shoot transcriptome of the giant reed, Arundo donax.</title>
        <authorList>
            <person name="Barrero R.A."/>
            <person name="Guerrero F.D."/>
            <person name="Moolhuijzen P."/>
            <person name="Goolsby J.A."/>
            <person name="Tidwell J."/>
            <person name="Bellgard S.E."/>
            <person name="Bellgard M.I."/>
        </authorList>
    </citation>
    <scope>NUCLEOTIDE SEQUENCE</scope>
    <source>
        <tissue evidence="1">Shoot tissue taken approximately 20 cm above the soil surface</tissue>
    </source>
</reference>
<reference evidence="1" key="1">
    <citation type="submission" date="2014-09" db="EMBL/GenBank/DDBJ databases">
        <authorList>
            <person name="Magalhaes I.L.F."/>
            <person name="Oliveira U."/>
            <person name="Santos F.R."/>
            <person name="Vidigal T.H.D.A."/>
            <person name="Brescovit A.D."/>
            <person name="Santos A.J."/>
        </authorList>
    </citation>
    <scope>NUCLEOTIDE SEQUENCE</scope>
    <source>
        <tissue evidence="1">Shoot tissue taken approximately 20 cm above the soil surface</tissue>
    </source>
</reference>
<dbReference type="AlphaFoldDB" id="A0A0A9G162"/>
<dbReference type="EMBL" id="GBRH01181620">
    <property type="protein sequence ID" value="JAE16276.1"/>
    <property type="molecule type" value="Transcribed_RNA"/>
</dbReference>
<organism evidence="1">
    <name type="scientific">Arundo donax</name>
    <name type="common">Giant reed</name>
    <name type="synonym">Donax arundinaceus</name>
    <dbReference type="NCBI Taxonomy" id="35708"/>
    <lineage>
        <taxon>Eukaryota</taxon>
        <taxon>Viridiplantae</taxon>
        <taxon>Streptophyta</taxon>
        <taxon>Embryophyta</taxon>
        <taxon>Tracheophyta</taxon>
        <taxon>Spermatophyta</taxon>
        <taxon>Magnoliopsida</taxon>
        <taxon>Liliopsida</taxon>
        <taxon>Poales</taxon>
        <taxon>Poaceae</taxon>
        <taxon>PACMAD clade</taxon>
        <taxon>Arundinoideae</taxon>
        <taxon>Arundineae</taxon>
        <taxon>Arundo</taxon>
    </lineage>
</organism>